<evidence type="ECO:0000256" key="2">
    <source>
        <dbReference type="ARBA" id="ARBA00009263"/>
    </source>
</evidence>
<dbReference type="GeneID" id="34622779"/>
<dbReference type="Proteomes" id="UP000515125">
    <property type="component" value="Unplaced"/>
</dbReference>
<keyword evidence="6" id="KW-1185">Reference proteome</keyword>
<dbReference type="PANTHER" id="PTHR43715">
    <property type="entry name" value="GDP-MANNOSE 4,6-DEHYDRATASE"/>
    <property type="match status" value="1"/>
</dbReference>
<name>A0A6P6RRJ9_9EIME</name>
<sequence length="465" mass="51365">MKRPRRALITGITGQDGSYLSELLLQKGYEVHGLIRRSSTVNTARLDKVVDKVQLHFGDIVDSTSLFSIISRVQPDEVYNLAAQSHVKVSFEMPIHTTDSTGVGVLRLLEAIRAAGLERTTRVFQASSSEMFGSSDAELQNEGTPFKPCSPYGISKLYSHFTMQTYRSAYNMFCVSGILFNHESPRRGTNFVSRKITMGIARILKGELNCLELGNLDARRDWGHSRDYVKSMWLMLQQDVPRDFVVATGKQFSVRDFCQLAFAMAGLPIEWKGQGLEEVGVCGDRVLVRVTTEHFRPTEVNALRGDASKISAELDWHPEVTFLELVFEMLQSDMRHAGLIPPSTSECNTRIATCRAVLQVSSFFPLGNHGTFGSPCLGVEAPPRQHTASRPESVKSYKLMKCTNKWYVFPTGYGSTQYRGGCADHVPCCAKCIESCRRGAAAARGPFVAAADQSHQKAAGGAPAF</sequence>
<dbReference type="AlphaFoldDB" id="A0A6P6RRJ9"/>
<dbReference type="Gene3D" id="3.90.25.10">
    <property type="entry name" value="UDP-galactose 4-epimerase, domain 1"/>
    <property type="match status" value="1"/>
</dbReference>
<dbReference type="CDD" id="cd05260">
    <property type="entry name" value="GDP_MD_SDR_e"/>
    <property type="match status" value="1"/>
</dbReference>
<evidence type="ECO:0000256" key="4">
    <source>
        <dbReference type="ARBA" id="ARBA00023239"/>
    </source>
</evidence>
<dbReference type="InterPro" id="IPR006368">
    <property type="entry name" value="GDP_Man_deHydtase"/>
</dbReference>
<evidence type="ECO:0000313" key="7">
    <source>
        <dbReference type="RefSeq" id="XP_026190169.1"/>
    </source>
</evidence>
<dbReference type="FunFam" id="3.40.50.720:FF:000924">
    <property type="entry name" value="GDP-mannose 4,6 dehydratase"/>
    <property type="match status" value="1"/>
</dbReference>
<comment type="similarity">
    <text evidence="2">Belongs to the NAD(P)-dependent epimerase/dehydratase family. GDP-mannose 4,6-dehydratase subfamily.</text>
</comment>
<dbReference type="OrthoDB" id="10253554at2759"/>
<dbReference type="SUPFAM" id="SSF51735">
    <property type="entry name" value="NAD(P)-binding Rossmann-fold domains"/>
    <property type="match status" value="1"/>
</dbReference>
<dbReference type="PANTHER" id="PTHR43715:SF1">
    <property type="entry name" value="GDP-MANNOSE 4,6 DEHYDRATASE"/>
    <property type="match status" value="1"/>
</dbReference>
<dbReference type="InterPro" id="IPR016040">
    <property type="entry name" value="NAD(P)-bd_dom"/>
</dbReference>
<dbReference type="NCBIfam" id="TIGR01472">
    <property type="entry name" value="gmd"/>
    <property type="match status" value="1"/>
</dbReference>
<reference evidence="7" key="1">
    <citation type="submission" date="2025-08" db="UniProtKB">
        <authorList>
            <consortium name="RefSeq"/>
        </authorList>
    </citation>
    <scope>IDENTIFICATION</scope>
</reference>
<evidence type="ECO:0000259" key="5">
    <source>
        <dbReference type="Pfam" id="PF16363"/>
    </source>
</evidence>
<evidence type="ECO:0000256" key="1">
    <source>
        <dbReference type="ARBA" id="ARBA00001937"/>
    </source>
</evidence>
<accession>A0A6P6RRJ9</accession>
<dbReference type="InterPro" id="IPR036291">
    <property type="entry name" value="NAD(P)-bd_dom_sf"/>
</dbReference>
<gene>
    <name evidence="7" type="primary">LOC34622779</name>
</gene>
<dbReference type="Pfam" id="PF16363">
    <property type="entry name" value="GDP_Man_Dehyd"/>
    <property type="match status" value="1"/>
</dbReference>
<comment type="cofactor">
    <cofactor evidence="1">
        <name>NADP(+)</name>
        <dbReference type="ChEBI" id="CHEBI:58349"/>
    </cofactor>
</comment>
<dbReference type="GO" id="GO:0042351">
    <property type="term" value="P:'de novo' GDP-L-fucose biosynthetic process"/>
    <property type="evidence" value="ECO:0007669"/>
    <property type="project" value="TreeGrafter"/>
</dbReference>
<organism evidence="6 7">
    <name type="scientific">Cyclospora cayetanensis</name>
    <dbReference type="NCBI Taxonomy" id="88456"/>
    <lineage>
        <taxon>Eukaryota</taxon>
        <taxon>Sar</taxon>
        <taxon>Alveolata</taxon>
        <taxon>Apicomplexa</taxon>
        <taxon>Conoidasida</taxon>
        <taxon>Coccidia</taxon>
        <taxon>Eucoccidiorida</taxon>
        <taxon>Eimeriorina</taxon>
        <taxon>Eimeriidae</taxon>
        <taxon>Cyclospora</taxon>
    </lineage>
</organism>
<dbReference type="GO" id="GO:0008446">
    <property type="term" value="F:GDP-mannose 4,6-dehydratase activity"/>
    <property type="evidence" value="ECO:0007669"/>
    <property type="project" value="UniProtKB-EC"/>
</dbReference>
<evidence type="ECO:0000313" key="6">
    <source>
        <dbReference type="Proteomes" id="UP000515125"/>
    </source>
</evidence>
<keyword evidence="4" id="KW-0456">Lyase</keyword>
<dbReference type="Gene3D" id="3.40.50.720">
    <property type="entry name" value="NAD(P)-binding Rossmann-like Domain"/>
    <property type="match status" value="1"/>
</dbReference>
<dbReference type="EC" id="4.2.1.47" evidence="3"/>
<proteinExistence type="inferred from homology"/>
<feature type="domain" description="NAD(P)-binding" evidence="5">
    <location>
        <begin position="8"/>
        <end position="329"/>
    </location>
</feature>
<dbReference type="HAMAP" id="MF_00955">
    <property type="entry name" value="GDP_Man_dehydratase"/>
    <property type="match status" value="1"/>
</dbReference>
<protein>
    <recommendedName>
        <fullName evidence="3">GDP-mannose 4,6-dehydratase</fullName>
        <ecNumber evidence="3">4.2.1.47</ecNumber>
    </recommendedName>
</protein>
<evidence type="ECO:0000256" key="3">
    <source>
        <dbReference type="ARBA" id="ARBA00011989"/>
    </source>
</evidence>
<dbReference type="RefSeq" id="XP_026190169.1">
    <property type="nucleotide sequence ID" value="XM_026334384.1"/>
</dbReference>